<proteinExistence type="inferred from homology"/>
<protein>
    <submittedName>
        <fullName evidence="7">Uncharacterized protein</fullName>
    </submittedName>
</protein>
<dbReference type="Proteomes" id="UP000887563">
    <property type="component" value="Unplaced"/>
</dbReference>
<keyword evidence="2" id="KW-0449">Lipoprotein</keyword>
<reference evidence="7" key="1">
    <citation type="submission" date="2022-11" db="UniProtKB">
        <authorList>
            <consortium name="WormBaseParasite"/>
        </authorList>
    </citation>
    <scope>IDENTIFICATION</scope>
</reference>
<dbReference type="GO" id="GO:0003924">
    <property type="term" value="F:GTPase activity"/>
    <property type="evidence" value="ECO:0007669"/>
    <property type="project" value="InterPro"/>
</dbReference>
<dbReference type="InterPro" id="IPR044612">
    <property type="entry name" value="ARL2/3"/>
</dbReference>
<dbReference type="WBParaSite" id="Minc3s04195g35713">
    <property type="protein sequence ID" value="Minc3s04195g35713"/>
    <property type="gene ID" value="Minc3s04195g35713"/>
</dbReference>
<name>A0A914N8J0_MELIC</name>
<accession>A0A914N8J0</accession>
<dbReference type="PANTHER" id="PTHR45697">
    <property type="entry name" value="ADP-RIBOSYLATION FACTOR-LIKE PROTEIN 2-RELATED"/>
    <property type="match status" value="1"/>
</dbReference>
<dbReference type="GO" id="GO:0005525">
    <property type="term" value="F:GTP binding"/>
    <property type="evidence" value="ECO:0007669"/>
    <property type="project" value="UniProtKB-KW"/>
</dbReference>
<comment type="similarity">
    <text evidence="1">Belongs to the small GTPase superfamily. Arf family.</text>
</comment>
<evidence type="ECO:0000256" key="3">
    <source>
        <dbReference type="ARBA" id="ARBA00022741"/>
    </source>
</evidence>
<evidence type="ECO:0000256" key="4">
    <source>
        <dbReference type="ARBA" id="ARBA00023134"/>
    </source>
</evidence>
<sequence>MADDVRLNVWDIGGQRKIRPYWKNYFDNTDVLIYVIDSSDRKRFDETAMDLLTSAKASEIAGGLQLVKIRDRSWQIQACSALSGEGIKRWNGMDIKKYKE</sequence>
<keyword evidence="6" id="KW-1185">Reference proteome</keyword>
<evidence type="ECO:0000313" key="7">
    <source>
        <dbReference type="WBParaSite" id="Minc3s04195g35713"/>
    </source>
</evidence>
<organism evidence="6 7">
    <name type="scientific">Meloidogyne incognita</name>
    <name type="common">Southern root-knot nematode worm</name>
    <name type="synonym">Oxyuris incognita</name>
    <dbReference type="NCBI Taxonomy" id="6306"/>
    <lineage>
        <taxon>Eukaryota</taxon>
        <taxon>Metazoa</taxon>
        <taxon>Ecdysozoa</taxon>
        <taxon>Nematoda</taxon>
        <taxon>Chromadorea</taxon>
        <taxon>Rhabditida</taxon>
        <taxon>Tylenchina</taxon>
        <taxon>Tylenchomorpha</taxon>
        <taxon>Tylenchoidea</taxon>
        <taxon>Meloidogynidae</taxon>
        <taxon>Meloidogyninae</taxon>
        <taxon>Meloidogyne</taxon>
        <taxon>Meloidogyne incognita group</taxon>
    </lineage>
</organism>
<evidence type="ECO:0000256" key="1">
    <source>
        <dbReference type="ARBA" id="ARBA00010290"/>
    </source>
</evidence>
<dbReference type="InterPro" id="IPR006689">
    <property type="entry name" value="Small_GTPase_ARF/SAR"/>
</dbReference>
<dbReference type="Pfam" id="PF00025">
    <property type="entry name" value="Arf"/>
    <property type="match status" value="1"/>
</dbReference>
<feature type="binding site" evidence="5">
    <location>
        <position position="14"/>
    </location>
    <ligand>
        <name>GTP</name>
        <dbReference type="ChEBI" id="CHEBI:37565"/>
    </ligand>
</feature>
<dbReference type="Gene3D" id="3.40.50.300">
    <property type="entry name" value="P-loop containing nucleotide triphosphate hydrolases"/>
    <property type="match status" value="2"/>
</dbReference>
<evidence type="ECO:0000256" key="5">
    <source>
        <dbReference type="PIRSR" id="PIRSR606689-1"/>
    </source>
</evidence>
<keyword evidence="2" id="KW-0519">Myristate</keyword>
<keyword evidence="4 5" id="KW-0342">GTP-binding</keyword>
<evidence type="ECO:0000313" key="6">
    <source>
        <dbReference type="Proteomes" id="UP000887563"/>
    </source>
</evidence>
<keyword evidence="3 5" id="KW-0547">Nucleotide-binding</keyword>
<dbReference type="SUPFAM" id="SSF52540">
    <property type="entry name" value="P-loop containing nucleoside triphosphate hydrolases"/>
    <property type="match status" value="1"/>
</dbReference>
<dbReference type="AlphaFoldDB" id="A0A914N8J0"/>
<dbReference type="InterPro" id="IPR027417">
    <property type="entry name" value="P-loop_NTPase"/>
</dbReference>
<evidence type="ECO:0000256" key="2">
    <source>
        <dbReference type="ARBA" id="ARBA00022707"/>
    </source>
</evidence>